<dbReference type="PANTHER" id="PTHR20854">
    <property type="entry name" value="INOSITOL MONOPHOSPHATASE"/>
    <property type="match status" value="1"/>
</dbReference>
<evidence type="ECO:0000256" key="2">
    <source>
        <dbReference type="ARBA" id="ARBA00022723"/>
    </source>
</evidence>
<dbReference type="SUPFAM" id="SSF56655">
    <property type="entry name" value="Carbohydrate phosphatase"/>
    <property type="match status" value="1"/>
</dbReference>
<gene>
    <name evidence="4" type="ORF">ACFSCV_15420</name>
</gene>
<dbReference type="InterPro" id="IPR000760">
    <property type="entry name" value="Inositol_monophosphatase-like"/>
</dbReference>
<comment type="similarity">
    <text evidence="1">Belongs to the inositol monophosphatase superfamily.</text>
</comment>
<comment type="caution">
    <text evidence="4">The sequence shown here is derived from an EMBL/GenBank/DDBJ whole genome shotgun (WGS) entry which is preliminary data.</text>
</comment>
<evidence type="ECO:0000313" key="4">
    <source>
        <dbReference type="EMBL" id="MFD1704397.1"/>
    </source>
</evidence>
<dbReference type="Proteomes" id="UP001597308">
    <property type="component" value="Unassembled WGS sequence"/>
</dbReference>
<dbReference type="PROSITE" id="PS00630">
    <property type="entry name" value="IMP_2"/>
    <property type="match status" value="1"/>
</dbReference>
<dbReference type="RefSeq" id="WP_378800456.1">
    <property type="nucleotide sequence ID" value="NZ_JBHUER010000010.1"/>
</dbReference>
<keyword evidence="3" id="KW-0460">Magnesium</keyword>
<dbReference type="Gene3D" id="3.30.540.10">
    <property type="entry name" value="Fructose-1,6-Bisphosphatase, subunit A, domain 1"/>
    <property type="match status" value="1"/>
</dbReference>
<evidence type="ECO:0000256" key="1">
    <source>
        <dbReference type="ARBA" id="ARBA00009759"/>
    </source>
</evidence>
<dbReference type="CDD" id="cd01638">
    <property type="entry name" value="CysQ"/>
    <property type="match status" value="1"/>
</dbReference>
<organism evidence="4 5">
    <name type="scientific">Methylopila henanensis</name>
    <dbReference type="NCBI Taxonomy" id="873516"/>
    <lineage>
        <taxon>Bacteria</taxon>
        <taxon>Pseudomonadati</taxon>
        <taxon>Pseudomonadota</taxon>
        <taxon>Alphaproteobacteria</taxon>
        <taxon>Hyphomicrobiales</taxon>
        <taxon>Methylopilaceae</taxon>
        <taxon>Methylopila</taxon>
    </lineage>
</organism>
<keyword evidence="2" id="KW-0479">Metal-binding</keyword>
<dbReference type="InterPro" id="IPR020550">
    <property type="entry name" value="Inositol_monophosphatase_CS"/>
</dbReference>
<reference evidence="5" key="1">
    <citation type="journal article" date="2019" name="Int. J. Syst. Evol. Microbiol.">
        <title>The Global Catalogue of Microorganisms (GCM) 10K type strain sequencing project: providing services to taxonomists for standard genome sequencing and annotation.</title>
        <authorList>
            <consortium name="The Broad Institute Genomics Platform"/>
            <consortium name="The Broad Institute Genome Sequencing Center for Infectious Disease"/>
            <person name="Wu L."/>
            <person name="Ma J."/>
        </authorList>
    </citation>
    <scope>NUCLEOTIDE SEQUENCE [LARGE SCALE GENOMIC DNA]</scope>
    <source>
        <strain evidence="5">KCTC 23707</strain>
    </source>
</reference>
<dbReference type="PRINTS" id="PR00377">
    <property type="entry name" value="IMPHPHTASES"/>
</dbReference>
<dbReference type="Gene3D" id="3.40.190.80">
    <property type="match status" value="1"/>
</dbReference>
<evidence type="ECO:0000313" key="5">
    <source>
        <dbReference type="Proteomes" id="UP001597308"/>
    </source>
</evidence>
<accession>A0ABW4KBQ2</accession>
<proteinExistence type="inferred from homology"/>
<name>A0ABW4KBQ2_9HYPH</name>
<dbReference type="Pfam" id="PF00459">
    <property type="entry name" value="Inositol_P"/>
    <property type="match status" value="1"/>
</dbReference>
<evidence type="ECO:0000256" key="3">
    <source>
        <dbReference type="ARBA" id="ARBA00022842"/>
    </source>
</evidence>
<protein>
    <submittedName>
        <fullName evidence="4">Inositol monophosphatase family protein</fullName>
    </submittedName>
</protein>
<dbReference type="EMBL" id="JBHUER010000010">
    <property type="protein sequence ID" value="MFD1704397.1"/>
    <property type="molecule type" value="Genomic_DNA"/>
</dbReference>
<sequence length="276" mass="29033">MTSIDAELDLVPLAGRLAEVVGEAGAIAARLFKGGGAERWSKADDSPVTEADIAVDRYLAERLPPLAPGSGWLSEETADTPERLDRRRVWIVDPIDGTRAFVDGVPEWVVSVALIEDGRPIAGIVHNPVRGVTHAAVRGGGATLNGRPLTVSDSHDLEGARVGGTRSLISPLKTRGVVEGAWIYALANRLVKVADGTLEAALARPDAHDWDIAAAHLILEEAGAVLTDFDGAAPAYNRKSTRQGALVAAAPRRHAALLDAISAEPELVAAAKDRIK</sequence>
<keyword evidence="5" id="KW-1185">Reference proteome</keyword>
<dbReference type="PANTHER" id="PTHR20854:SF4">
    <property type="entry name" value="INOSITOL-1-MONOPHOSPHATASE-RELATED"/>
    <property type="match status" value="1"/>
</dbReference>